<evidence type="ECO:0000313" key="1">
    <source>
        <dbReference type="EMBL" id="TLU67683.1"/>
    </source>
</evidence>
<dbReference type="OrthoDB" id="7845842at2"/>
<reference evidence="1 2" key="1">
    <citation type="submission" date="2019-05" db="EMBL/GenBank/DDBJ databases">
        <title>Genome sequences of Thalassotalea litorea 1K03283.</title>
        <authorList>
            <person name="Zhang D."/>
        </authorList>
    </citation>
    <scope>NUCLEOTIDE SEQUENCE [LARGE SCALE GENOMIC DNA]</scope>
    <source>
        <strain evidence="1 2">MCCC 1K03283</strain>
    </source>
</reference>
<dbReference type="Gene3D" id="3.40.50.300">
    <property type="entry name" value="P-loop containing nucleotide triphosphate hydrolases"/>
    <property type="match status" value="1"/>
</dbReference>
<sequence>MFSNLFRPKKIVQCKDIDLFVIFGAMRSGSNLLQEKLNYFDDLICLGELYNPSFVGVDRPHINKFSYAGYGRNDPDSRKKRQQDPFLLIQQVQEQAHKEGKVPGFRLFDSHNKDVRRVLLNNPRVRKVLLQRNLVDSFISLELARESGQWVKRDEKAPKITQVHFDINEFEQYVNKTQKYFGAIKQRLDDTHQDYRVIDYNDVLDDAQVEEIARFVGSNQSMQKQQTTLRKQNKGSIEDKVINFDQVKDYLHGFNKSALG</sequence>
<proteinExistence type="predicted"/>
<gene>
    <name evidence="1" type="ORF">FE810_01675</name>
</gene>
<keyword evidence="2" id="KW-1185">Reference proteome</keyword>
<evidence type="ECO:0000313" key="2">
    <source>
        <dbReference type="Proteomes" id="UP000307790"/>
    </source>
</evidence>
<evidence type="ECO:0008006" key="3">
    <source>
        <dbReference type="Google" id="ProtNLM"/>
    </source>
</evidence>
<dbReference type="SUPFAM" id="SSF52540">
    <property type="entry name" value="P-loop containing nucleoside triphosphate hydrolases"/>
    <property type="match status" value="1"/>
</dbReference>
<protein>
    <recommendedName>
        <fullName evidence="3">Sulfotransferase</fullName>
    </recommendedName>
</protein>
<name>A0A5R9IT56_9GAMM</name>
<dbReference type="Proteomes" id="UP000307790">
    <property type="component" value="Unassembled WGS sequence"/>
</dbReference>
<dbReference type="EMBL" id="VCBC01000002">
    <property type="protein sequence ID" value="TLU67683.1"/>
    <property type="molecule type" value="Genomic_DNA"/>
</dbReference>
<dbReference type="AlphaFoldDB" id="A0A5R9IT56"/>
<organism evidence="1 2">
    <name type="scientific">Thalassotalea litorea</name>
    <dbReference type="NCBI Taxonomy" id="2020715"/>
    <lineage>
        <taxon>Bacteria</taxon>
        <taxon>Pseudomonadati</taxon>
        <taxon>Pseudomonadota</taxon>
        <taxon>Gammaproteobacteria</taxon>
        <taxon>Alteromonadales</taxon>
        <taxon>Colwelliaceae</taxon>
        <taxon>Thalassotalea</taxon>
    </lineage>
</organism>
<dbReference type="InterPro" id="IPR027417">
    <property type="entry name" value="P-loop_NTPase"/>
</dbReference>
<dbReference type="RefSeq" id="WP_138318286.1">
    <property type="nucleotide sequence ID" value="NZ_VCBC01000002.1"/>
</dbReference>
<accession>A0A5R9IT56</accession>
<comment type="caution">
    <text evidence="1">The sequence shown here is derived from an EMBL/GenBank/DDBJ whole genome shotgun (WGS) entry which is preliminary data.</text>
</comment>